<feature type="compositionally biased region" description="Low complexity" evidence="4">
    <location>
        <begin position="171"/>
        <end position="190"/>
    </location>
</feature>
<sequence>MIRLPIPALLLALALVPAAGTFAATLRPERLLAVDERIADDPRAAIVVAREQLAAASGPEQRFWSQLGLARALNMLERPADAGRTLAEAAAALDGWPQATLTHRALARPGAPAELLDGRRAAACPRAHDAAAAADRPARRRAAELRGRADRPVDADRRRQPRRGGSRPRRWSVADASSASARSRPAPCSRWAPLPAAAARAPRPTPTCISSAPCARWESSRRAWCAASCCGARQCLARGQALGGGGTAVCRRPRAVGRARRRSGHRRGQHRPGRCADPARPAGRRTAAAGRGSPSARGFGRRLPALVGGRVHHHRTGAPGPARSAGRDPACAALGHSLAAGGLRAKLARAMAAGYASLGRFADAYAQTQRAEKFQDEGRSFAADVQMLRLEARYAAAQRDAENAELRHRSESARLALEAETVKQRALWAALATLGLLTAALLAFGWRALARRRSLADLALRDELTGAPNRRAVTAYAQAQFDQAQRLGVPLTLALIDLDHFKRVNDTFGHAGGDAVLRALADAAQGVLRGQDRLGRWGGEEWLLVMPGTAAAEVPAVFDRLRSRFAATPADGIDGEHGCSFSMGAAALTPGIGSLDSLIAECDRQLYRAKQEGRDRLCFAG</sequence>
<feature type="domain" description="GGDEF" evidence="7">
    <location>
        <begin position="489"/>
        <end position="621"/>
    </location>
</feature>
<dbReference type="FunFam" id="3.30.70.270:FF:000001">
    <property type="entry name" value="Diguanylate cyclase domain protein"/>
    <property type="match status" value="1"/>
</dbReference>
<keyword evidence="5" id="KW-0472">Membrane</keyword>
<comment type="catalytic activity">
    <reaction evidence="2">
        <text>2 GTP = 3',3'-c-di-GMP + 2 diphosphate</text>
        <dbReference type="Rhea" id="RHEA:24898"/>
        <dbReference type="ChEBI" id="CHEBI:33019"/>
        <dbReference type="ChEBI" id="CHEBI:37565"/>
        <dbReference type="ChEBI" id="CHEBI:58805"/>
        <dbReference type="EC" id="2.7.7.65"/>
    </reaction>
</comment>
<feature type="signal peptide" evidence="6">
    <location>
        <begin position="1"/>
        <end position="23"/>
    </location>
</feature>
<dbReference type="EMBL" id="VOPW01000001">
    <property type="protein sequence ID" value="TXC65997.1"/>
    <property type="molecule type" value="Genomic_DNA"/>
</dbReference>
<dbReference type="Pfam" id="PF00990">
    <property type="entry name" value="GGDEF"/>
    <property type="match status" value="1"/>
</dbReference>
<dbReference type="GO" id="GO:0043709">
    <property type="term" value="P:cell adhesion involved in single-species biofilm formation"/>
    <property type="evidence" value="ECO:0007669"/>
    <property type="project" value="TreeGrafter"/>
</dbReference>
<dbReference type="GO" id="GO:1902201">
    <property type="term" value="P:negative regulation of bacterial-type flagellum-dependent cell motility"/>
    <property type="evidence" value="ECO:0007669"/>
    <property type="project" value="TreeGrafter"/>
</dbReference>
<name>A0A5C6TZF7_9BURK</name>
<feature type="compositionally biased region" description="Basic and acidic residues" evidence="4">
    <location>
        <begin position="141"/>
        <end position="158"/>
    </location>
</feature>
<dbReference type="InterPro" id="IPR043128">
    <property type="entry name" value="Rev_trsase/Diguanyl_cyclase"/>
</dbReference>
<dbReference type="InterPro" id="IPR029787">
    <property type="entry name" value="Nucleotide_cyclase"/>
</dbReference>
<dbReference type="Gene3D" id="3.30.70.270">
    <property type="match status" value="1"/>
</dbReference>
<feature type="compositionally biased region" description="Basic residues" evidence="4">
    <location>
        <begin position="255"/>
        <end position="273"/>
    </location>
</feature>
<evidence type="ECO:0000313" key="9">
    <source>
        <dbReference type="Proteomes" id="UP000321832"/>
    </source>
</evidence>
<evidence type="ECO:0000256" key="4">
    <source>
        <dbReference type="SAM" id="MobiDB-lite"/>
    </source>
</evidence>
<dbReference type="Proteomes" id="UP000321832">
    <property type="component" value="Unassembled WGS sequence"/>
</dbReference>
<dbReference type="GO" id="GO:0005886">
    <property type="term" value="C:plasma membrane"/>
    <property type="evidence" value="ECO:0007669"/>
    <property type="project" value="TreeGrafter"/>
</dbReference>
<dbReference type="CDD" id="cd01949">
    <property type="entry name" value="GGDEF"/>
    <property type="match status" value="1"/>
</dbReference>
<feature type="chain" id="PRO_5023037610" description="diguanylate cyclase" evidence="6">
    <location>
        <begin position="24"/>
        <end position="621"/>
    </location>
</feature>
<keyword evidence="5" id="KW-0812">Transmembrane</keyword>
<dbReference type="PANTHER" id="PTHR45138">
    <property type="entry name" value="REGULATORY COMPONENTS OF SENSORY TRANSDUCTION SYSTEM"/>
    <property type="match status" value="1"/>
</dbReference>
<evidence type="ECO:0000313" key="8">
    <source>
        <dbReference type="EMBL" id="TXC65997.1"/>
    </source>
</evidence>
<evidence type="ECO:0000256" key="1">
    <source>
        <dbReference type="ARBA" id="ARBA00012528"/>
    </source>
</evidence>
<dbReference type="SUPFAM" id="SSF55073">
    <property type="entry name" value="Nucleotide cyclase"/>
    <property type="match status" value="1"/>
</dbReference>
<dbReference type="InterPro" id="IPR000160">
    <property type="entry name" value="GGDEF_dom"/>
</dbReference>
<evidence type="ECO:0000256" key="3">
    <source>
        <dbReference type="SAM" id="Coils"/>
    </source>
</evidence>
<dbReference type="InterPro" id="IPR050469">
    <property type="entry name" value="Diguanylate_Cyclase"/>
</dbReference>
<dbReference type="PANTHER" id="PTHR45138:SF9">
    <property type="entry name" value="DIGUANYLATE CYCLASE DGCM-RELATED"/>
    <property type="match status" value="1"/>
</dbReference>
<protein>
    <recommendedName>
        <fullName evidence="1">diguanylate cyclase</fullName>
        <ecNumber evidence="1">2.7.7.65</ecNumber>
    </recommendedName>
</protein>
<proteinExistence type="predicted"/>
<evidence type="ECO:0000256" key="6">
    <source>
        <dbReference type="SAM" id="SignalP"/>
    </source>
</evidence>
<keyword evidence="3" id="KW-0175">Coiled coil</keyword>
<dbReference type="PROSITE" id="PS50887">
    <property type="entry name" value="GGDEF"/>
    <property type="match status" value="1"/>
</dbReference>
<feature type="transmembrane region" description="Helical" evidence="5">
    <location>
        <begin position="426"/>
        <end position="446"/>
    </location>
</feature>
<feature type="coiled-coil region" evidence="3">
    <location>
        <begin position="387"/>
        <end position="414"/>
    </location>
</feature>
<evidence type="ECO:0000256" key="2">
    <source>
        <dbReference type="ARBA" id="ARBA00034247"/>
    </source>
</evidence>
<comment type="caution">
    <text evidence="8">The sequence shown here is derived from an EMBL/GenBank/DDBJ whole genome shotgun (WGS) entry which is preliminary data.</text>
</comment>
<dbReference type="GO" id="GO:0052621">
    <property type="term" value="F:diguanylate cyclase activity"/>
    <property type="evidence" value="ECO:0007669"/>
    <property type="project" value="UniProtKB-EC"/>
</dbReference>
<keyword evidence="5" id="KW-1133">Transmembrane helix</keyword>
<dbReference type="NCBIfam" id="TIGR00254">
    <property type="entry name" value="GGDEF"/>
    <property type="match status" value="1"/>
</dbReference>
<feature type="region of interest" description="Disordered" evidence="4">
    <location>
        <begin position="255"/>
        <end position="301"/>
    </location>
</feature>
<keyword evidence="9" id="KW-1185">Reference proteome</keyword>
<evidence type="ECO:0000256" key="5">
    <source>
        <dbReference type="SAM" id="Phobius"/>
    </source>
</evidence>
<accession>A0A5C6TZF7</accession>
<organism evidence="8 9">
    <name type="scientific">Piscinibacter aquaticus</name>
    <dbReference type="NCBI Taxonomy" id="392597"/>
    <lineage>
        <taxon>Bacteria</taxon>
        <taxon>Pseudomonadati</taxon>
        <taxon>Pseudomonadota</taxon>
        <taxon>Betaproteobacteria</taxon>
        <taxon>Burkholderiales</taxon>
        <taxon>Sphaerotilaceae</taxon>
        <taxon>Piscinibacter</taxon>
    </lineage>
</organism>
<feature type="compositionally biased region" description="Basic residues" evidence="4">
    <location>
        <begin position="159"/>
        <end position="170"/>
    </location>
</feature>
<feature type="region of interest" description="Disordered" evidence="4">
    <location>
        <begin position="127"/>
        <end position="190"/>
    </location>
</feature>
<dbReference type="SMART" id="SM00267">
    <property type="entry name" value="GGDEF"/>
    <property type="match status" value="1"/>
</dbReference>
<dbReference type="AlphaFoldDB" id="A0A5C6TZF7"/>
<feature type="compositionally biased region" description="Low complexity" evidence="4">
    <location>
        <begin position="275"/>
        <end position="301"/>
    </location>
</feature>
<gene>
    <name evidence="8" type="ORF">FSC37_08890</name>
</gene>
<reference evidence="8 9" key="1">
    <citation type="submission" date="2019-08" db="EMBL/GenBank/DDBJ databases">
        <authorList>
            <person name="Khan S.A."/>
            <person name="Jeon C.O."/>
            <person name="Jeong S.E."/>
        </authorList>
    </citation>
    <scope>NUCLEOTIDE SEQUENCE [LARGE SCALE GENOMIC DNA]</scope>
    <source>
        <strain evidence="9">IMCC1728</strain>
    </source>
</reference>
<keyword evidence="6" id="KW-0732">Signal</keyword>
<evidence type="ECO:0000259" key="7">
    <source>
        <dbReference type="PROSITE" id="PS50887"/>
    </source>
</evidence>
<dbReference type="EC" id="2.7.7.65" evidence="1"/>